<proteinExistence type="predicted"/>
<dbReference type="Proteomes" id="UP001552427">
    <property type="component" value="Unassembled WGS sequence"/>
</dbReference>
<feature type="compositionally biased region" description="Basic and acidic residues" evidence="1">
    <location>
        <begin position="359"/>
        <end position="369"/>
    </location>
</feature>
<sequence length="420" mass="45000">MTRYAVDRSRNALIASWNTGVGDTAAVVADLPAGMSSHDALALARALTRLSEVCWRCYTHPASAAGSQEAGSEGERRQAERDAFAVVLTALTSPNLPSDGYLARSFVRVEEAAHRVGRALHALGAAELTTRVTIDVAAELAAIEQAELGNLAERARQAVALTREDASPVQVAQANNLLHGDPFGPETLFTEIDPAAAAVAAAHWLDAAAAVTAEYAGLPATQIVVEADTIEALPHETPTLVLELMADGASPRQAVMSLIREALRVAEGEIPDLAQLQQRINAAERLLAQWREDQREPRLDALGLRLTPLDPARPALDLLEDLLSGIRGCWLLYAEYATERDETDVSPKKGSDAEGPDVVAHDAEVHDAGTSDAEDLDAEDSAAEGPDVQDLDEEGWRERRIASFFAEVRQAAAARRDRLL</sequence>
<comment type="caution">
    <text evidence="2">The sequence shown here is derived from an EMBL/GenBank/DDBJ whole genome shotgun (WGS) entry which is preliminary data.</text>
</comment>
<evidence type="ECO:0000313" key="3">
    <source>
        <dbReference type="Proteomes" id="UP001552427"/>
    </source>
</evidence>
<reference evidence="2 3" key="1">
    <citation type="submission" date="2024-06" db="EMBL/GenBank/DDBJ databases">
        <title>The Natural Products Discovery Center: Release of the First 8490 Sequenced Strains for Exploring Actinobacteria Biosynthetic Diversity.</title>
        <authorList>
            <person name="Kalkreuter E."/>
            <person name="Kautsar S.A."/>
            <person name="Yang D."/>
            <person name="Bader C.D."/>
            <person name="Teijaro C.N."/>
            <person name="Fluegel L."/>
            <person name="Davis C.M."/>
            <person name="Simpson J.R."/>
            <person name="Lauterbach L."/>
            <person name="Steele A.D."/>
            <person name="Gui C."/>
            <person name="Meng S."/>
            <person name="Li G."/>
            <person name="Viehrig K."/>
            <person name="Ye F."/>
            <person name="Su P."/>
            <person name="Kiefer A.F."/>
            <person name="Nichols A."/>
            <person name="Cepeda A.J."/>
            <person name="Yan W."/>
            <person name="Fan B."/>
            <person name="Jiang Y."/>
            <person name="Adhikari A."/>
            <person name="Zheng C.-J."/>
            <person name="Schuster L."/>
            <person name="Cowan T.M."/>
            <person name="Smanski M.J."/>
            <person name="Chevrette M.G."/>
            <person name="De Carvalho L.P.S."/>
            <person name="Shen B."/>
        </authorList>
    </citation>
    <scope>NUCLEOTIDE SEQUENCE [LARGE SCALE GENOMIC DNA]</scope>
    <source>
        <strain evidence="2 3">NPDC049574</strain>
    </source>
</reference>
<dbReference type="EMBL" id="JBFARM010000012">
    <property type="protein sequence ID" value="MEV4290886.1"/>
    <property type="molecule type" value="Genomic_DNA"/>
</dbReference>
<dbReference type="RefSeq" id="WP_364458467.1">
    <property type="nucleotide sequence ID" value="NZ_JBFARM010000012.1"/>
</dbReference>
<gene>
    <name evidence="2" type="ORF">AB0K40_35705</name>
</gene>
<feature type="compositionally biased region" description="Acidic residues" evidence="1">
    <location>
        <begin position="372"/>
        <end position="393"/>
    </location>
</feature>
<name>A0ABV3HED3_9ACTN</name>
<evidence type="ECO:0000256" key="1">
    <source>
        <dbReference type="SAM" id="MobiDB-lite"/>
    </source>
</evidence>
<keyword evidence="3" id="KW-1185">Reference proteome</keyword>
<protein>
    <submittedName>
        <fullName evidence="2">Uncharacterized protein</fullName>
    </submittedName>
</protein>
<organism evidence="2 3">
    <name type="scientific">Nonomuraea bangladeshensis</name>
    <dbReference type="NCBI Taxonomy" id="404385"/>
    <lineage>
        <taxon>Bacteria</taxon>
        <taxon>Bacillati</taxon>
        <taxon>Actinomycetota</taxon>
        <taxon>Actinomycetes</taxon>
        <taxon>Streptosporangiales</taxon>
        <taxon>Streptosporangiaceae</taxon>
        <taxon>Nonomuraea</taxon>
    </lineage>
</organism>
<feature type="compositionally biased region" description="Basic and acidic residues" evidence="1">
    <location>
        <begin position="341"/>
        <end position="352"/>
    </location>
</feature>
<accession>A0ABV3HED3</accession>
<feature type="region of interest" description="Disordered" evidence="1">
    <location>
        <begin position="341"/>
        <end position="394"/>
    </location>
</feature>
<evidence type="ECO:0000313" key="2">
    <source>
        <dbReference type="EMBL" id="MEV4290886.1"/>
    </source>
</evidence>